<proteinExistence type="predicted"/>
<accession>A0ACB7UG99</accession>
<evidence type="ECO:0000313" key="2">
    <source>
        <dbReference type="Proteomes" id="UP000827976"/>
    </source>
</evidence>
<dbReference type="Proteomes" id="UP000827976">
    <property type="component" value="Chromosome 16"/>
</dbReference>
<protein>
    <submittedName>
        <fullName evidence="1">Wall-associated receptor kinase galacturonan-binding domain-containing protein</fullName>
    </submittedName>
</protein>
<gene>
    <name evidence="1" type="ORF">IHE45_16G022400</name>
</gene>
<sequence length="249" mass="28589">MVIFNVPSPAVVPSALLFTIFFLFFFSLFPCNTTLVSAAGDHYCAPSSCGNLTNIRYPFRLKDDPPNCGNPNYELTCDHLNHTLLTLFSHSYYVTNITYYEHYFFDAEVDFKYVGMEKYNNINNNGSCSHLPLPASLTRSQMMSYKYYDAYYGWVTLVNCSKELKDKSMRHYYKVNDSNLDYDYYYKPVPCLSHNNSFIYLIGGGYYGSSYKTNNQRTYSTFWARGSNSIIIIIIPVPAIHTQATSNIA</sequence>
<evidence type="ECO:0000313" key="1">
    <source>
        <dbReference type="EMBL" id="KAH7659306.1"/>
    </source>
</evidence>
<name>A0ACB7UG99_DIOAL</name>
<dbReference type="EMBL" id="CM037026">
    <property type="protein sequence ID" value="KAH7659306.1"/>
    <property type="molecule type" value="Genomic_DNA"/>
</dbReference>
<keyword evidence="1" id="KW-0808">Transferase</keyword>
<reference evidence="2" key="1">
    <citation type="journal article" date="2022" name="Nat. Commun.">
        <title>Chromosome evolution and the genetic basis of agronomically important traits in greater yam.</title>
        <authorList>
            <person name="Bredeson J.V."/>
            <person name="Lyons J.B."/>
            <person name="Oniyinde I.O."/>
            <person name="Okereke N.R."/>
            <person name="Kolade O."/>
            <person name="Nnabue I."/>
            <person name="Nwadili C.O."/>
            <person name="Hribova E."/>
            <person name="Parker M."/>
            <person name="Nwogha J."/>
            <person name="Shu S."/>
            <person name="Carlson J."/>
            <person name="Kariba R."/>
            <person name="Muthemba S."/>
            <person name="Knop K."/>
            <person name="Barton G.J."/>
            <person name="Sherwood A.V."/>
            <person name="Lopez-Montes A."/>
            <person name="Asiedu R."/>
            <person name="Jamnadass R."/>
            <person name="Muchugi A."/>
            <person name="Goodstein D."/>
            <person name="Egesi C.N."/>
            <person name="Featherston J."/>
            <person name="Asfaw A."/>
            <person name="Simpson G.G."/>
            <person name="Dolezel J."/>
            <person name="Hendre P.S."/>
            <person name="Van Deynze A."/>
            <person name="Kumar P.L."/>
            <person name="Obidiegwu J.E."/>
            <person name="Bhattacharjee R."/>
            <person name="Rokhsar D.S."/>
        </authorList>
    </citation>
    <scope>NUCLEOTIDE SEQUENCE [LARGE SCALE GENOMIC DNA]</scope>
    <source>
        <strain evidence="2">cv. TDa95/00328</strain>
    </source>
</reference>
<comment type="caution">
    <text evidence="1">The sequence shown here is derived from an EMBL/GenBank/DDBJ whole genome shotgun (WGS) entry which is preliminary data.</text>
</comment>
<organism evidence="1 2">
    <name type="scientific">Dioscorea alata</name>
    <name type="common">Purple yam</name>
    <dbReference type="NCBI Taxonomy" id="55571"/>
    <lineage>
        <taxon>Eukaryota</taxon>
        <taxon>Viridiplantae</taxon>
        <taxon>Streptophyta</taxon>
        <taxon>Embryophyta</taxon>
        <taxon>Tracheophyta</taxon>
        <taxon>Spermatophyta</taxon>
        <taxon>Magnoliopsida</taxon>
        <taxon>Liliopsida</taxon>
        <taxon>Dioscoreales</taxon>
        <taxon>Dioscoreaceae</taxon>
        <taxon>Dioscorea</taxon>
    </lineage>
</organism>
<keyword evidence="2" id="KW-1185">Reference proteome</keyword>
<keyword evidence="1" id="KW-0675">Receptor</keyword>
<keyword evidence="1" id="KW-0418">Kinase</keyword>